<proteinExistence type="predicted"/>
<sequence>MEVKTLTGAFLFSLESQTTIGYGFRCITEECPVAIVLLIFQLVITMVMEIFITGTFLAKVARPKKRGETVKFSQHAVVSNHEGRPCLMIRVANMRKSLLLGCQVTGKFLQTSLTKEGETVRLDQRNVPFQVDTSSDSPFLIIPLTFYHIIDDNSPLRAWAAKGGGWTDPELADFELLVILSATVEPTSATCQVRTSYLPDEILWGYEFPPVVSLSPSGKYVADFAFFDKVAKTKTPPFFKQSLSPSPPSRASRHRSGKEDGTDPEKIRLEESYRGEERGRERGRIRDSSPLSVRISNKCKADKTGCSFPAQTTGNTLFVMKPNRSTGITAEATPTRHYRVKNSSFCLQAGKSAGSSDIMWTFNKTMIIVLNKVVEPNFTNKVDYNPSNISLCINELSETDSGIYEVQLSNNGRSSSETHILTVQETVPTPVIRMSVMPPNISADLCNITVNCTVQHDWMLFVCDQDSCRESQGSLGKVNITTSVVNRSIVCISNNDVSRSIVSKSIEAMCFSRQPDPEVKTSHVLLVVIVAIIAVGFALIIIIVCVAERESSTKCNQFQAQTSLASLVQIQQVEIQPPSVPRASTSSDVSYENVSAMQPSETSNPTISPREELGPKQSQEVDTVYSFLQVPNKAASPGRNDSNNDAKEHNKTTEASTSPSVTQNQAEQPAEIDTVYSVLQKPQI</sequence>
<dbReference type="Proteomes" id="UP000793456">
    <property type="component" value="Chromosome XXIV"/>
</dbReference>
<comment type="caution">
    <text evidence="1">The sequence shown here is derived from an EMBL/GenBank/DDBJ whole genome shotgun (WGS) entry which is preliminary data.</text>
</comment>
<protein>
    <submittedName>
        <fullName evidence="1">Uncharacterized protein</fullName>
    </submittedName>
</protein>
<organism evidence="1 2">
    <name type="scientific">Larimichthys crocea</name>
    <name type="common">Large yellow croaker</name>
    <name type="synonym">Pseudosciaena crocea</name>
    <dbReference type="NCBI Taxonomy" id="215358"/>
    <lineage>
        <taxon>Eukaryota</taxon>
        <taxon>Metazoa</taxon>
        <taxon>Chordata</taxon>
        <taxon>Craniata</taxon>
        <taxon>Vertebrata</taxon>
        <taxon>Euteleostomi</taxon>
        <taxon>Actinopterygii</taxon>
        <taxon>Neopterygii</taxon>
        <taxon>Teleostei</taxon>
        <taxon>Neoteleostei</taxon>
        <taxon>Acanthomorphata</taxon>
        <taxon>Eupercaria</taxon>
        <taxon>Sciaenidae</taxon>
        <taxon>Larimichthys</taxon>
    </lineage>
</organism>
<name>A0ACD3Q4F1_LARCR</name>
<evidence type="ECO:0000313" key="1">
    <source>
        <dbReference type="EMBL" id="TMS02020.1"/>
    </source>
</evidence>
<reference evidence="1" key="1">
    <citation type="submission" date="2018-11" db="EMBL/GenBank/DDBJ databases">
        <title>The sequence and de novo assembly of Larimichthys crocea genome using PacBio and Hi-C technologies.</title>
        <authorList>
            <person name="Xu P."/>
            <person name="Chen B."/>
            <person name="Zhou Z."/>
            <person name="Ke Q."/>
            <person name="Wu Y."/>
            <person name="Bai H."/>
            <person name="Pu F."/>
        </authorList>
    </citation>
    <scope>NUCLEOTIDE SEQUENCE</scope>
    <source>
        <tissue evidence="1">Muscle</tissue>
    </source>
</reference>
<accession>A0ACD3Q4F1</accession>
<keyword evidence="2" id="KW-1185">Reference proteome</keyword>
<dbReference type="EMBL" id="CM011697">
    <property type="protein sequence ID" value="TMS02020.1"/>
    <property type="molecule type" value="Genomic_DNA"/>
</dbReference>
<evidence type="ECO:0000313" key="2">
    <source>
        <dbReference type="Proteomes" id="UP000793456"/>
    </source>
</evidence>
<gene>
    <name evidence="1" type="ORF">E3U43_007560</name>
</gene>